<reference evidence="2" key="1">
    <citation type="submission" date="2023-06" db="EMBL/GenBank/DDBJ databases">
        <title>Identification and characterization of horizontal gene transfer across gut microbiota members of farm animals based on homology search.</title>
        <authorList>
            <person name="Zeman M."/>
            <person name="Kubasova T."/>
            <person name="Jahodarova E."/>
            <person name="Nykrynova M."/>
            <person name="Rychlik I."/>
        </authorList>
    </citation>
    <scope>NUCLEOTIDE SEQUENCE [LARGE SCALE GENOMIC DNA]</scope>
    <source>
        <strain evidence="2">161_Gplus</strain>
    </source>
</reference>
<comment type="caution">
    <text evidence="1">The sequence shown here is derived from an EMBL/GenBank/DDBJ whole genome shotgun (WGS) entry which is preliminary data.</text>
</comment>
<evidence type="ECO:0000313" key="2">
    <source>
        <dbReference type="Proteomes" id="UP001529343"/>
    </source>
</evidence>
<organism evidence="1 2">
    <name type="scientific">Limosilactobacillus pontis</name>
    <dbReference type="NCBI Taxonomy" id="35787"/>
    <lineage>
        <taxon>Bacteria</taxon>
        <taxon>Bacillati</taxon>
        <taxon>Bacillota</taxon>
        <taxon>Bacilli</taxon>
        <taxon>Lactobacillales</taxon>
        <taxon>Lactobacillaceae</taxon>
        <taxon>Limosilactobacillus</taxon>
    </lineage>
</organism>
<name>A0ABT7UXA5_9LACO</name>
<reference evidence="1 2" key="2">
    <citation type="submission" date="2023-06" db="EMBL/GenBank/DDBJ databases">
        <authorList>
            <person name="Zeman M."/>
            <person name="Kubasova T."/>
            <person name="Jahodarova E."/>
            <person name="Nykrynova M."/>
            <person name="Rychlik I."/>
        </authorList>
    </citation>
    <scope>NUCLEOTIDE SEQUENCE [LARGE SCALE GENOMIC DNA]</scope>
    <source>
        <strain evidence="1 2">161_Gplus</strain>
    </source>
</reference>
<proteinExistence type="predicted"/>
<dbReference type="Proteomes" id="UP001529343">
    <property type="component" value="Unassembled WGS sequence"/>
</dbReference>
<gene>
    <name evidence="1" type="ORF">QUW44_04060</name>
</gene>
<evidence type="ECO:0000313" key="1">
    <source>
        <dbReference type="EMBL" id="MDM8266340.1"/>
    </source>
</evidence>
<dbReference type="RefSeq" id="WP_283595163.1">
    <property type="nucleotide sequence ID" value="NZ_JAUDDW010000011.1"/>
</dbReference>
<evidence type="ECO:0008006" key="3">
    <source>
        <dbReference type="Google" id="ProtNLM"/>
    </source>
</evidence>
<accession>A0ABT7UXA5</accession>
<dbReference type="EMBL" id="JAUDDW010000011">
    <property type="protein sequence ID" value="MDM8266340.1"/>
    <property type="molecule type" value="Genomic_DNA"/>
</dbReference>
<sequence length="188" mass="21303">MNNKQKQFILLTTALFVVIVLFINLHAYLDSSRFITGASRTSQVLNTNRLRRPNLSKSSEHRRYPDLRKQSGLRLIAISGMKRVYVLSGQRVIYIMHARVAINHQSVVSRGQRGQQIDHVAAGHTLAGRNWSALSRQSYIVAPAASDQNQVKGNWLKTSFDFPNTIQLSRPDAQWLQTLPKGTKIVIR</sequence>
<protein>
    <recommendedName>
        <fullName evidence="3">L,D-transpeptidase</fullName>
    </recommendedName>
</protein>
<keyword evidence="2" id="KW-1185">Reference proteome</keyword>